<accession>A0A2U3JZV5</accession>
<evidence type="ECO:0000313" key="1">
    <source>
        <dbReference type="EMBL" id="SPF32962.1"/>
    </source>
</evidence>
<dbReference type="AlphaFoldDB" id="A0A2U3JZV5"/>
<name>A0A2U3JZV5_9FIRM</name>
<evidence type="ECO:0000313" key="2">
    <source>
        <dbReference type="Proteomes" id="UP000238916"/>
    </source>
</evidence>
<dbReference type="EMBL" id="OMOF01000022">
    <property type="protein sequence ID" value="SPF32962.1"/>
    <property type="molecule type" value="Genomic_DNA"/>
</dbReference>
<proteinExistence type="predicted"/>
<protein>
    <submittedName>
        <fullName evidence="1">Uncharacterized protein</fullName>
    </submittedName>
</protein>
<gene>
    <name evidence="1" type="ORF">SBF1_1180013</name>
</gene>
<dbReference type="Proteomes" id="UP000238916">
    <property type="component" value="Unassembled WGS sequence"/>
</dbReference>
<sequence>MICYYSVVLLGGVFERFKDPVLKTGDLARGPWVRIPPPPP</sequence>
<reference evidence="2" key="1">
    <citation type="submission" date="2018-02" db="EMBL/GenBank/DDBJ databases">
        <authorList>
            <person name="Hausmann B."/>
        </authorList>
    </citation>
    <scope>NUCLEOTIDE SEQUENCE [LARGE SCALE GENOMIC DNA]</scope>
    <source>
        <strain evidence="2">Peat soil MAG SbF1</strain>
    </source>
</reference>
<organism evidence="1 2">
    <name type="scientific">Candidatus Desulfosporosinus infrequens</name>
    <dbReference type="NCBI Taxonomy" id="2043169"/>
    <lineage>
        <taxon>Bacteria</taxon>
        <taxon>Bacillati</taxon>
        <taxon>Bacillota</taxon>
        <taxon>Clostridia</taxon>
        <taxon>Eubacteriales</taxon>
        <taxon>Desulfitobacteriaceae</taxon>
        <taxon>Desulfosporosinus</taxon>
    </lineage>
</organism>